<accession>A0ACD5W1C7</accession>
<proteinExistence type="predicted"/>
<reference evidence="1" key="1">
    <citation type="submission" date="2021-05" db="EMBL/GenBank/DDBJ databases">
        <authorList>
            <person name="Scholz U."/>
            <person name="Mascher M."/>
            <person name="Fiebig A."/>
        </authorList>
    </citation>
    <scope>NUCLEOTIDE SEQUENCE [LARGE SCALE GENOMIC DNA]</scope>
</reference>
<organism evidence="1 2">
    <name type="scientific">Avena sativa</name>
    <name type="common">Oat</name>
    <dbReference type="NCBI Taxonomy" id="4498"/>
    <lineage>
        <taxon>Eukaryota</taxon>
        <taxon>Viridiplantae</taxon>
        <taxon>Streptophyta</taxon>
        <taxon>Embryophyta</taxon>
        <taxon>Tracheophyta</taxon>
        <taxon>Spermatophyta</taxon>
        <taxon>Magnoliopsida</taxon>
        <taxon>Liliopsida</taxon>
        <taxon>Poales</taxon>
        <taxon>Poaceae</taxon>
        <taxon>BOP clade</taxon>
        <taxon>Pooideae</taxon>
        <taxon>Poodae</taxon>
        <taxon>Poeae</taxon>
        <taxon>Poeae Chloroplast Group 1 (Aveneae type)</taxon>
        <taxon>Aveninae</taxon>
        <taxon>Avena</taxon>
    </lineage>
</organism>
<dbReference type="EnsemblPlants" id="AVESA.00010b.r2.3DG0552480.1">
    <property type="protein sequence ID" value="AVESA.00010b.r2.3DG0552480.1.CDS"/>
    <property type="gene ID" value="AVESA.00010b.r2.3DG0552480"/>
</dbReference>
<dbReference type="Proteomes" id="UP001732700">
    <property type="component" value="Chromosome 3D"/>
</dbReference>
<evidence type="ECO:0000313" key="2">
    <source>
        <dbReference type="Proteomes" id="UP001732700"/>
    </source>
</evidence>
<reference evidence="1" key="2">
    <citation type="submission" date="2025-09" db="UniProtKB">
        <authorList>
            <consortium name="EnsemblPlants"/>
        </authorList>
    </citation>
    <scope>IDENTIFICATION</scope>
</reference>
<protein>
    <submittedName>
        <fullName evidence="1">Uncharacterized protein</fullName>
    </submittedName>
</protein>
<sequence length="447" mass="50555">MNKTKIKIALNEHGQPIGPDATEFSNFIGTLVRKHIPPKTIDWRDLDEERKLLVWDHIQAFYEVDSTALKYVINTSHTKWKEWKADLKKTKFDAELTDEELMKKRDERISEADWRELLTYWRSPEFEARNATAKENRAKSIVPHTAGSKSHARVTQEMADELGYAPRRDEVFIRTHTLKKGPNKGQHVPQAAPIISKLLQAADEHPDWKDKSLKEGDLFARVCGMKEPRGRVRVLGLGPTPQDVGTPGTRGKVSTRTLVEMVARREAEHRISTLEEQMQQMRQLMNQMQQQVGHNLEAPSSQHGSNSRQNSRDEIEEEIHGEEGDEEDGEDDYVQRRFVANPKSSSAHLDEILIGMDVLLYAWTGPESPVAKATILSVDPDTVVGGEPLGPATYEVIVNVAIKRDAILPYRYDDLLCISDAVVRSIAWPSSKIKPYKPAVSGSSCRN</sequence>
<evidence type="ECO:0000313" key="1">
    <source>
        <dbReference type="EnsemblPlants" id="AVESA.00010b.r2.3DG0552480.1.CDS"/>
    </source>
</evidence>
<keyword evidence="2" id="KW-1185">Reference proteome</keyword>
<name>A0ACD5W1C7_AVESA</name>